<dbReference type="Proteomes" id="UP001597024">
    <property type="component" value="Unassembled WGS sequence"/>
</dbReference>
<evidence type="ECO:0000256" key="2">
    <source>
        <dbReference type="SAM" id="MobiDB-lite"/>
    </source>
</evidence>
<evidence type="ECO:0000313" key="4">
    <source>
        <dbReference type="Proteomes" id="UP001597024"/>
    </source>
</evidence>
<gene>
    <name evidence="3" type="ORF">ACFQ08_00100</name>
</gene>
<feature type="coiled-coil region" evidence="1">
    <location>
        <begin position="513"/>
        <end position="540"/>
    </location>
</feature>
<keyword evidence="4" id="KW-1185">Reference proteome</keyword>
<comment type="caution">
    <text evidence="3">The sequence shown here is derived from an EMBL/GenBank/DDBJ whole genome shotgun (WGS) entry which is preliminary data.</text>
</comment>
<dbReference type="EMBL" id="JBHTHX010000001">
    <property type="protein sequence ID" value="MFD0882972.1"/>
    <property type="molecule type" value="Genomic_DNA"/>
</dbReference>
<evidence type="ECO:0008006" key="5">
    <source>
        <dbReference type="Google" id="ProtNLM"/>
    </source>
</evidence>
<organism evidence="3 4">
    <name type="scientific">Streptosporangium algeriense</name>
    <dbReference type="NCBI Taxonomy" id="1682748"/>
    <lineage>
        <taxon>Bacteria</taxon>
        <taxon>Bacillati</taxon>
        <taxon>Actinomycetota</taxon>
        <taxon>Actinomycetes</taxon>
        <taxon>Streptosporangiales</taxon>
        <taxon>Streptosporangiaceae</taxon>
        <taxon>Streptosporangium</taxon>
    </lineage>
</organism>
<accession>A0ABW3DJ51</accession>
<keyword evidence="1" id="KW-0175">Coiled coil</keyword>
<feature type="coiled-coil region" evidence="1">
    <location>
        <begin position="1014"/>
        <end position="1048"/>
    </location>
</feature>
<reference evidence="4" key="1">
    <citation type="journal article" date="2019" name="Int. J. Syst. Evol. Microbiol.">
        <title>The Global Catalogue of Microorganisms (GCM) 10K type strain sequencing project: providing services to taxonomists for standard genome sequencing and annotation.</title>
        <authorList>
            <consortium name="The Broad Institute Genomics Platform"/>
            <consortium name="The Broad Institute Genome Sequencing Center for Infectious Disease"/>
            <person name="Wu L."/>
            <person name="Ma J."/>
        </authorList>
    </citation>
    <scope>NUCLEOTIDE SEQUENCE [LARGE SCALE GENOMIC DNA]</scope>
    <source>
        <strain evidence="4">CCUG 62974</strain>
    </source>
</reference>
<evidence type="ECO:0000313" key="3">
    <source>
        <dbReference type="EMBL" id="MFD0882972.1"/>
    </source>
</evidence>
<protein>
    <recommendedName>
        <fullName evidence="5">Chromosome segregation ATPase</fullName>
    </recommendedName>
</protein>
<proteinExistence type="predicted"/>
<sequence>MYELCRVRLHAVGPEAARFQDLVLDLRGRGAPVQHQQVELWTDEPTPVRPSPATVIFLENGGGKSVLLKLIFSVLLPGKRKIVGSTDPKLFENFVGPKDVAHVVLEWMHPETGALLVTGKTMAWRAQQISAASENLIEKWYCFRSNETLGLDTLPIVENGRYLTFDAYQRHLSEAQVEDPKLEFHWARSHSDWTERLGLMGIDTELFRYQRAMNVDEGAAVSAFALESDNGFVNSFLSAVLPAEELDALADLVADHADRLAARGNLLQEQAFIGRALELLDPIITTSEKARLSQQKAEVTQRRFQDLAERVVLRAQAEEAYLSELNEAVERTAGVLDRAKIRAANAELDVAELRWTHASLSLDEARSLSAELSKERDATRTRLAAWAATEAVRVHWELAAEARELRVLVEQGEVNARPSLEARDLAARRLVRGLLALAEEAAKSVKDAASQAEVFRDSEKNARCSQQTAVREAATARAEARGLQDKIAEVGTRMSAAINNGLLPRAEGLAQTLINQEESLTRTTREVAELKREKHELDDALGTIMTDLGEARQTEHERRLQAERAAENLNRAHRITRELAFERRLRDLLEGDEVDLLTDAELLRARLAEELSRQERERVALLLSDAHDERARLALTDGELLPPPIDVISACEALAAERIESWPGWEYVAEIPDLEVRRRLVSRHPHLVSGVLLNSSADVERAERLLASREGATVFVGIASTEALRETEAEHLPRFSFALPFDEALFDADAAEKRRFSIEQRYESRHRRLSELAKDTSRDTGLLSRLEEWSREYPPETMEHLRMAHESMVASHAEAEHILADHSRNLEHNERRRSSLNIKIPQSEERLRLIHERTDELRALAKDADDTVEWAAKKSALEHKAERFDEVAERQGALAQDAADQATAYVRTADDHSRTAAQIRQDISQYPGADSVSLDDPPSSEPIPSLRSAYETAQKAFTSAAVGKDLRDRLAAAEKEAANAMRAVQALDPPVLSLAKALLRTAEGVDATTRLVAIQKAKERVTQLEQQLDEANKTVGACENDLRQKKKDVEALTGENREPLNPPRSLEECVKVIHTAELSFVAAVQKQKICEGEHAVAAQRFAAASESAREFRILADALCPSSQVEGLLDPYSGDFSAAKRDHATLSEERTRAVNTAKEDQAVVRAAAGQLIKHSSAEEFSQLGSAVRREINGTDTDRFADEAPRWKSLFLPRQRSLTEELEQTDRHRDLIRDGLRDQVGTALSLLRTAQKVSALPASLDDWEGKEFLQFNFERLHEQLLPDKLGQVLDEAAAGRTADGRKVSRDGLSLVLSGVHAAVPRGFRVYILKPDTVLRDVRAKVSDVKRTFSGGQQLTAAILLYCTMAALRANDRGRKRDRHAGLLFLDNPIGKANADYLLDLQRSVAAALGVQLVYTTGLFDAKALRGFPLIVRLRNDADLRASRKYLSVEPRIRDHLDRLPLPDGTGRLTGARIFNRDEPNSPSAANPP</sequence>
<name>A0ABW3DJ51_9ACTN</name>
<evidence type="ECO:0000256" key="1">
    <source>
        <dbReference type="SAM" id="Coils"/>
    </source>
</evidence>
<feature type="region of interest" description="Disordered" evidence="2">
    <location>
        <begin position="1461"/>
        <end position="1486"/>
    </location>
</feature>